<dbReference type="Pfam" id="PF00653">
    <property type="entry name" value="BIR"/>
    <property type="match status" value="1"/>
</dbReference>
<dbReference type="InterPro" id="IPR050784">
    <property type="entry name" value="IAP"/>
</dbReference>
<dbReference type="InterPro" id="IPR001370">
    <property type="entry name" value="BIR_rpt"/>
</dbReference>
<dbReference type="OrthoDB" id="2196114at2759"/>
<dbReference type="Proteomes" id="UP000494165">
    <property type="component" value="Unassembled WGS sequence"/>
</dbReference>
<comment type="caution">
    <text evidence="1">The sequence shown here is derived from an EMBL/GenBank/DDBJ whole genome shotgun (WGS) entry which is preliminary data.</text>
</comment>
<dbReference type="PROSITE" id="PS50143">
    <property type="entry name" value="BIR_REPEAT_2"/>
    <property type="match status" value="1"/>
</dbReference>
<dbReference type="AlphaFoldDB" id="A0A8S1DD88"/>
<sequence>MFSERGHCAPESKNREPKKLTRLFSRRTKKANKMHLLPRALCDKLKFEFALHRLFSFYSFRSYPEVLPFKAETLARKGLYCVDSSTVRCKFCDFSILIDANLKACVEREHPVCRDESFATDVPIPDRLNLNYEACRLYTVLKREWTFFTPLDLASDGFYYTGKRDLCMCQYCFLEVEGWEDGDTPKNQHQHHNDLCPFLCNKSNVQNVKIGDEEAGCLHDAIGQEYQGSKQMTDAEIADATAKK</sequence>
<dbReference type="EMBL" id="CADEPI010000180">
    <property type="protein sequence ID" value="CAB3379166.1"/>
    <property type="molecule type" value="Genomic_DNA"/>
</dbReference>
<dbReference type="SMART" id="SM00238">
    <property type="entry name" value="BIR"/>
    <property type="match status" value="1"/>
</dbReference>
<evidence type="ECO:0000313" key="1">
    <source>
        <dbReference type="EMBL" id="CAB3379166.1"/>
    </source>
</evidence>
<dbReference type="PANTHER" id="PTHR10044">
    <property type="entry name" value="INHIBITOR OF APOPTOSIS"/>
    <property type="match status" value="1"/>
</dbReference>
<evidence type="ECO:0000313" key="2">
    <source>
        <dbReference type="Proteomes" id="UP000494165"/>
    </source>
</evidence>
<proteinExistence type="predicted"/>
<accession>A0A8S1DD88</accession>
<dbReference type="Gene3D" id="1.10.1170.10">
    <property type="entry name" value="Inhibitor Of Apoptosis Protein (2mihbC-IAP-1), Chain A"/>
    <property type="match status" value="1"/>
</dbReference>
<protein>
    <submittedName>
        <fullName evidence="1">Uncharacterized protein</fullName>
    </submittedName>
</protein>
<organism evidence="1 2">
    <name type="scientific">Cloeon dipterum</name>
    <dbReference type="NCBI Taxonomy" id="197152"/>
    <lineage>
        <taxon>Eukaryota</taxon>
        <taxon>Metazoa</taxon>
        <taxon>Ecdysozoa</taxon>
        <taxon>Arthropoda</taxon>
        <taxon>Hexapoda</taxon>
        <taxon>Insecta</taxon>
        <taxon>Pterygota</taxon>
        <taxon>Palaeoptera</taxon>
        <taxon>Ephemeroptera</taxon>
        <taxon>Pisciforma</taxon>
        <taxon>Baetidae</taxon>
        <taxon>Cloeon</taxon>
    </lineage>
</organism>
<keyword evidence="2" id="KW-1185">Reference proteome</keyword>
<reference evidence="1 2" key="1">
    <citation type="submission" date="2020-04" db="EMBL/GenBank/DDBJ databases">
        <authorList>
            <person name="Alioto T."/>
            <person name="Alioto T."/>
            <person name="Gomez Garrido J."/>
        </authorList>
    </citation>
    <scope>NUCLEOTIDE SEQUENCE [LARGE SCALE GENOMIC DNA]</scope>
</reference>
<name>A0A8S1DD88_9INSE</name>
<gene>
    <name evidence="1" type="ORF">CLODIP_2_CD05449</name>
</gene>
<dbReference type="SUPFAM" id="SSF57924">
    <property type="entry name" value="Inhibitor of apoptosis (IAP) repeat"/>
    <property type="match status" value="2"/>
</dbReference>